<proteinExistence type="predicted"/>
<organism evidence="2 3">
    <name type="scientific">Sphaerimonospora cavernae</name>
    <dbReference type="NCBI Taxonomy" id="1740611"/>
    <lineage>
        <taxon>Bacteria</taxon>
        <taxon>Bacillati</taxon>
        <taxon>Actinomycetota</taxon>
        <taxon>Actinomycetes</taxon>
        <taxon>Streptosporangiales</taxon>
        <taxon>Streptosporangiaceae</taxon>
        <taxon>Sphaerimonospora</taxon>
    </lineage>
</organism>
<sequence>MNAEEGLSPDQALREVSRVDGRVRDSSRGPGWMFLIVGVATMVYWPVEFLTKGVGPAIAGVGWIILTIAACAYWFRLPVYEQRLMRINRQVSVVYVLACLVTFVVGAFVAPRHPTPVGWAVILVVLAVISGAIPLYGSWRLLLVRR</sequence>
<comment type="caution">
    <text evidence="2">The sequence shown here is derived from an EMBL/GenBank/DDBJ whole genome shotgun (WGS) entry which is preliminary data.</text>
</comment>
<feature type="transmembrane region" description="Helical" evidence="1">
    <location>
        <begin position="116"/>
        <end position="136"/>
    </location>
</feature>
<accession>A0ABV6TYN4</accession>
<evidence type="ECO:0000313" key="3">
    <source>
        <dbReference type="Proteomes" id="UP001589870"/>
    </source>
</evidence>
<feature type="transmembrane region" description="Helical" evidence="1">
    <location>
        <begin position="31"/>
        <end position="47"/>
    </location>
</feature>
<protein>
    <submittedName>
        <fullName evidence="2">Uncharacterized protein</fullName>
    </submittedName>
</protein>
<reference evidence="2 3" key="1">
    <citation type="submission" date="2024-09" db="EMBL/GenBank/DDBJ databases">
        <authorList>
            <person name="Sun Q."/>
            <person name="Mori K."/>
        </authorList>
    </citation>
    <scope>NUCLEOTIDE SEQUENCE [LARGE SCALE GENOMIC DNA]</scope>
    <source>
        <strain evidence="2 3">TBRC 1851</strain>
    </source>
</reference>
<evidence type="ECO:0000256" key="1">
    <source>
        <dbReference type="SAM" id="Phobius"/>
    </source>
</evidence>
<dbReference type="RefSeq" id="WP_394299534.1">
    <property type="nucleotide sequence ID" value="NZ_JBHMQT010000003.1"/>
</dbReference>
<keyword evidence="3" id="KW-1185">Reference proteome</keyword>
<dbReference type="EMBL" id="JBHMQT010000003">
    <property type="protein sequence ID" value="MFC0861327.1"/>
    <property type="molecule type" value="Genomic_DNA"/>
</dbReference>
<feature type="transmembrane region" description="Helical" evidence="1">
    <location>
        <begin position="53"/>
        <end position="75"/>
    </location>
</feature>
<name>A0ABV6TYN4_9ACTN</name>
<gene>
    <name evidence="2" type="ORF">ACFHYQ_03355</name>
</gene>
<evidence type="ECO:0000313" key="2">
    <source>
        <dbReference type="EMBL" id="MFC0861327.1"/>
    </source>
</evidence>
<feature type="transmembrane region" description="Helical" evidence="1">
    <location>
        <begin position="87"/>
        <end position="110"/>
    </location>
</feature>
<dbReference type="Proteomes" id="UP001589870">
    <property type="component" value="Unassembled WGS sequence"/>
</dbReference>
<keyword evidence="1" id="KW-0472">Membrane</keyword>
<keyword evidence="1" id="KW-0812">Transmembrane</keyword>
<keyword evidence="1" id="KW-1133">Transmembrane helix</keyword>